<dbReference type="EMBL" id="CP010868">
    <property type="protein sequence ID" value="AJM91794.1"/>
    <property type="molecule type" value="Genomic_DNA"/>
</dbReference>
<dbReference type="GeneID" id="59166935"/>
<sequence length="51" mass="5726">MKLRLKNTNFSENIGFYAKITRKCLVCDSAKIFSNELGISCDNCGSSLDFE</sequence>
<accession>A0A0C5BUC1</accession>
<organism evidence="1 2">
    <name type="scientific">Nitrosopumilus piranensis</name>
    <dbReference type="NCBI Taxonomy" id="1582439"/>
    <lineage>
        <taxon>Archaea</taxon>
        <taxon>Nitrososphaerota</taxon>
        <taxon>Nitrososphaeria</taxon>
        <taxon>Nitrosopumilales</taxon>
        <taxon>Nitrosopumilaceae</taxon>
        <taxon>Nitrosopumilus</taxon>
    </lineage>
</organism>
<dbReference type="HOGENOM" id="CLU_3093932_0_0_2"/>
<proteinExistence type="predicted"/>
<reference evidence="2" key="1">
    <citation type="submission" date="2015-02" db="EMBL/GenBank/DDBJ databases">
        <title>Characterization of two novel Thaumarchaeota isolated from the Northern Adriatic Sea.</title>
        <authorList>
            <person name="Bayer B."/>
            <person name="Vojvoda J."/>
            <person name="Offre P."/>
            <person name="Srivastava A."/>
            <person name="Elisabeth N."/>
            <person name="Garcia J.A.L."/>
            <person name="Schleper C."/>
            <person name="Herndl G.J."/>
        </authorList>
    </citation>
    <scope>NUCLEOTIDE SEQUENCE [LARGE SCALE GENOMIC DNA]</scope>
    <source>
        <strain evidence="2">D3C</strain>
    </source>
</reference>
<gene>
    <name evidence="1" type="ORF">NPIRD3C_0580</name>
</gene>
<reference evidence="1 2" key="2">
    <citation type="journal article" date="2016" name="ISME J.">
        <title>Physiological and genomic characterization of two novel marine thaumarchaeal strains indicates niche differentiation.</title>
        <authorList>
            <person name="Bayer B."/>
            <person name="Vojvoda J."/>
            <person name="Offre P."/>
            <person name="Alves R.J."/>
            <person name="Elisabeth N.H."/>
            <person name="Garcia J.A."/>
            <person name="Volland J.M."/>
            <person name="Srivastava A."/>
            <person name="Schleper C."/>
            <person name="Herndl G.J."/>
        </authorList>
    </citation>
    <scope>NUCLEOTIDE SEQUENCE [LARGE SCALE GENOMIC DNA]</scope>
    <source>
        <strain evidence="1 2">D3C</strain>
    </source>
</reference>
<dbReference type="Proteomes" id="UP000032027">
    <property type="component" value="Chromosome"/>
</dbReference>
<reference evidence="1 2" key="3">
    <citation type="journal article" date="2019" name="Int. J. Syst. Evol. Microbiol.">
        <title>Nitrosopumilus adriaticus sp. nov. and Nitrosopumilus piranensis sp. nov., two ammonia-oxidizing archaea from the Adriatic Sea and members of the class Nitrososphaeria.</title>
        <authorList>
            <person name="Bayer B."/>
            <person name="Vojvoda J."/>
            <person name="Reinthaler T."/>
            <person name="Reyes C."/>
            <person name="Pinto M."/>
            <person name="Herndl G.J."/>
        </authorList>
    </citation>
    <scope>NUCLEOTIDE SEQUENCE [LARGE SCALE GENOMIC DNA]</scope>
    <source>
        <strain evidence="1 2">D3C</strain>
    </source>
</reference>
<evidence type="ECO:0000313" key="2">
    <source>
        <dbReference type="Proteomes" id="UP000032027"/>
    </source>
</evidence>
<name>A0A0C5BUC1_9ARCH</name>
<protein>
    <submittedName>
        <fullName evidence="1">Uncharacterized protein</fullName>
    </submittedName>
</protein>
<keyword evidence="2" id="KW-1185">Reference proteome</keyword>
<evidence type="ECO:0000313" key="1">
    <source>
        <dbReference type="EMBL" id="AJM91794.1"/>
    </source>
</evidence>
<dbReference type="RefSeq" id="WP_182126365.1">
    <property type="nucleotide sequence ID" value="NZ_CP010868.1"/>
</dbReference>
<dbReference type="AlphaFoldDB" id="A0A0C5BUC1"/>
<dbReference type="PATRIC" id="fig|1582439.9.peg.589"/>
<dbReference type="KEGG" id="nid:NPIRD3C_0580"/>